<dbReference type="Proteomes" id="UP000829364">
    <property type="component" value="Chromosome 5"/>
</dbReference>
<reference evidence="1" key="1">
    <citation type="submission" date="2021-11" db="EMBL/GenBank/DDBJ databases">
        <title>Purpureocillium_takamizusanense_genome.</title>
        <authorList>
            <person name="Nguyen N.-H."/>
        </authorList>
    </citation>
    <scope>NUCLEOTIDE SEQUENCE</scope>
    <source>
        <strain evidence="1">PT3</strain>
    </source>
</reference>
<protein>
    <submittedName>
        <fullName evidence="1">Uncharacterized protein</fullName>
    </submittedName>
</protein>
<dbReference type="KEGG" id="ptkz:JDV02_005695"/>
<sequence length="85" mass="10069">MPRRKGGLPDWLLLNVVEEERWYTYMGGKCKQADNKCYEWKHKGFEFKGRAWVDSTHVPCDPSWPCRGDNKWCFRETAEPRAVCS</sequence>
<evidence type="ECO:0000313" key="1">
    <source>
        <dbReference type="EMBL" id="UNI19513.1"/>
    </source>
</evidence>
<dbReference type="RefSeq" id="XP_047842994.1">
    <property type="nucleotide sequence ID" value="XM_047987010.1"/>
</dbReference>
<name>A0A9Q8QGZ1_9HYPO</name>
<dbReference type="GeneID" id="72067644"/>
<organism evidence="1 2">
    <name type="scientific">Purpureocillium takamizusanense</name>
    <dbReference type="NCBI Taxonomy" id="2060973"/>
    <lineage>
        <taxon>Eukaryota</taxon>
        <taxon>Fungi</taxon>
        <taxon>Dikarya</taxon>
        <taxon>Ascomycota</taxon>
        <taxon>Pezizomycotina</taxon>
        <taxon>Sordariomycetes</taxon>
        <taxon>Hypocreomycetidae</taxon>
        <taxon>Hypocreales</taxon>
        <taxon>Ophiocordycipitaceae</taxon>
        <taxon>Purpureocillium</taxon>
    </lineage>
</organism>
<gene>
    <name evidence="1" type="ORF">JDV02_005695</name>
</gene>
<accession>A0A9Q8QGZ1</accession>
<dbReference type="EMBL" id="CP086358">
    <property type="protein sequence ID" value="UNI19513.1"/>
    <property type="molecule type" value="Genomic_DNA"/>
</dbReference>
<keyword evidence="2" id="KW-1185">Reference proteome</keyword>
<dbReference type="AlphaFoldDB" id="A0A9Q8QGZ1"/>
<proteinExistence type="predicted"/>
<evidence type="ECO:0000313" key="2">
    <source>
        <dbReference type="Proteomes" id="UP000829364"/>
    </source>
</evidence>